<dbReference type="AlphaFoldDB" id="A0AB33Z391"/>
<name>A0AB33Z391_9GAMM</name>
<proteinExistence type="predicted"/>
<dbReference type="EMBL" id="ASHL01000003">
    <property type="protein sequence ID" value="EPD13406.1"/>
    <property type="molecule type" value="Genomic_DNA"/>
</dbReference>
<reference evidence="1 2" key="1">
    <citation type="journal article" date="2013" name="Genome Announc.">
        <title>Genome Sequence of the Pyrene- and Fluoranthene-Degrading Bacterium Cycloclasticus sp. Strain PY97M.</title>
        <authorList>
            <person name="Cui Z."/>
            <person name="Xu G."/>
            <person name="Li Q."/>
            <person name="Gao W."/>
            <person name="Zheng L."/>
        </authorList>
    </citation>
    <scope>NUCLEOTIDE SEQUENCE [LARGE SCALE GENOMIC DNA]</scope>
    <source>
        <strain evidence="1 2">PY97M</strain>
    </source>
</reference>
<comment type="caution">
    <text evidence="1">The sequence shown here is derived from an EMBL/GenBank/DDBJ whole genome shotgun (WGS) entry which is preliminary data.</text>
</comment>
<dbReference type="Proteomes" id="UP000015462">
    <property type="component" value="Unassembled WGS sequence"/>
</dbReference>
<evidence type="ECO:0000313" key="2">
    <source>
        <dbReference type="Proteomes" id="UP000015462"/>
    </source>
</evidence>
<organism evidence="1 2">
    <name type="scientific">Cycloclasticus pugetii</name>
    <dbReference type="NCBI Taxonomy" id="34068"/>
    <lineage>
        <taxon>Bacteria</taxon>
        <taxon>Pseudomonadati</taxon>
        <taxon>Pseudomonadota</taxon>
        <taxon>Gammaproteobacteria</taxon>
        <taxon>Thiotrichales</taxon>
        <taxon>Piscirickettsiaceae</taxon>
        <taxon>Cycloclasticus</taxon>
    </lineage>
</organism>
<sequence>MPNETIKFADIRYELIAQHTTNPLMITQIIDVYDSGFLLSASPCVKTQGLAQALEVLNAVERYA</sequence>
<gene>
    <name evidence="1" type="ORF">L196_05121</name>
</gene>
<dbReference type="RefSeq" id="WP_015006030.1">
    <property type="nucleotide sequence ID" value="NZ_FQZJ01000005.1"/>
</dbReference>
<protein>
    <submittedName>
        <fullName evidence="1">Uncharacterized protein</fullName>
    </submittedName>
</protein>
<accession>A0AB33Z391</accession>
<keyword evidence="2" id="KW-1185">Reference proteome</keyword>
<evidence type="ECO:0000313" key="1">
    <source>
        <dbReference type="EMBL" id="EPD13406.1"/>
    </source>
</evidence>